<proteinExistence type="predicted"/>
<comment type="caution">
    <text evidence="3">The sequence shown here is derived from an EMBL/GenBank/DDBJ whole genome shotgun (WGS) entry which is preliminary data.</text>
</comment>
<organism evidence="3 4">
    <name type="scientific">Smittium simulii</name>
    <dbReference type="NCBI Taxonomy" id="133385"/>
    <lineage>
        <taxon>Eukaryota</taxon>
        <taxon>Fungi</taxon>
        <taxon>Fungi incertae sedis</taxon>
        <taxon>Zoopagomycota</taxon>
        <taxon>Kickxellomycotina</taxon>
        <taxon>Harpellomycetes</taxon>
        <taxon>Harpellales</taxon>
        <taxon>Legeriomycetaceae</taxon>
        <taxon>Smittium</taxon>
    </lineage>
</organism>
<feature type="chain" id="PRO_5015757248" evidence="2">
    <location>
        <begin position="22"/>
        <end position="430"/>
    </location>
</feature>
<dbReference type="AlphaFoldDB" id="A0A2T9YTK0"/>
<evidence type="ECO:0000256" key="2">
    <source>
        <dbReference type="SAM" id="SignalP"/>
    </source>
</evidence>
<evidence type="ECO:0000313" key="4">
    <source>
        <dbReference type="Proteomes" id="UP000245383"/>
    </source>
</evidence>
<evidence type="ECO:0000256" key="1">
    <source>
        <dbReference type="SAM" id="MobiDB-lite"/>
    </source>
</evidence>
<name>A0A2T9YTK0_9FUNG</name>
<protein>
    <submittedName>
        <fullName evidence="3">Uncharacterized protein</fullName>
    </submittedName>
</protein>
<feature type="compositionally biased region" description="Low complexity" evidence="1">
    <location>
        <begin position="249"/>
        <end position="260"/>
    </location>
</feature>
<accession>A0A2T9YTK0</accession>
<gene>
    <name evidence="3" type="ORF">BB561_001672</name>
</gene>
<feature type="region of interest" description="Disordered" evidence="1">
    <location>
        <begin position="238"/>
        <end position="268"/>
    </location>
</feature>
<dbReference type="Proteomes" id="UP000245383">
    <property type="component" value="Unassembled WGS sequence"/>
</dbReference>
<dbReference type="EMBL" id="MBFR01000050">
    <property type="protein sequence ID" value="PVU95658.1"/>
    <property type="molecule type" value="Genomic_DNA"/>
</dbReference>
<keyword evidence="2" id="KW-0732">Signal</keyword>
<keyword evidence="4" id="KW-1185">Reference proteome</keyword>
<sequence length="430" mass="48548">MKKILAFGIAQSCFILTGALIQEESATGYQATSIQNTNSLDLCPCNHFFSADSSNICSKFAVKKSLKTFAGALLASVSNCECKGDFSIIDNKPRHKYDMNIIDSNHNILDTILYSNVSAHNSFIKTVRSLTVGNESFEKAKKSKELSIVLLLKNSTSAYKESDPQIKISFQLDNVNSTVARNNLQKFYNLCVSQKSIPYHDLNTAHIIDNVLKSKNKTYRILNSRTDISALNKHSSDKNVPFVKRDNNSNDSKNNNAGNSRSYKKYKKNTINPKTYKLIENDLMRLMKIEENKNLNKILAYINTDSQNNSQDANLNVSNNENNENDKNNDTNNNTIDNENNENSSDDTNNESREKETNAENNMEKNEENNVENKVEGQICENNQLMCDESDKYSYKHCFNNSWVIRKNPPGTKCIQDGNSISFGFSDNSN</sequence>
<feature type="compositionally biased region" description="Basic and acidic residues" evidence="1">
    <location>
        <begin position="350"/>
        <end position="373"/>
    </location>
</feature>
<feature type="signal peptide" evidence="2">
    <location>
        <begin position="1"/>
        <end position="21"/>
    </location>
</feature>
<evidence type="ECO:0000313" key="3">
    <source>
        <dbReference type="EMBL" id="PVU95658.1"/>
    </source>
</evidence>
<feature type="compositionally biased region" description="Low complexity" evidence="1">
    <location>
        <begin position="330"/>
        <end position="343"/>
    </location>
</feature>
<feature type="region of interest" description="Disordered" evidence="1">
    <location>
        <begin position="307"/>
        <end position="373"/>
    </location>
</feature>
<reference evidence="3 4" key="1">
    <citation type="journal article" date="2018" name="MBio">
        <title>Comparative Genomics Reveals the Core Gene Toolbox for the Fungus-Insect Symbiosis.</title>
        <authorList>
            <person name="Wang Y."/>
            <person name="Stata M."/>
            <person name="Wang W."/>
            <person name="Stajich J.E."/>
            <person name="White M.M."/>
            <person name="Moncalvo J.M."/>
        </authorList>
    </citation>
    <scope>NUCLEOTIDE SEQUENCE [LARGE SCALE GENOMIC DNA]</scope>
    <source>
        <strain evidence="3 4">SWE-8-4</strain>
    </source>
</reference>